<comment type="caution">
    <text evidence="2">The sequence shown here is derived from an EMBL/GenBank/DDBJ whole genome shotgun (WGS) entry which is preliminary data.</text>
</comment>
<evidence type="ECO:0000313" key="3">
    <source>
        <dbReference type="Proteomes" id="UP000789738"/>
    </source>
</evidence>
<name>A0AA86K1P7_9CLOT</name>
<dbReference type="EMBL" id="CAKJVE010000004">
    <property type="protein sequence ID" value="CAG9708927.1"/>
    <property type="molecule type" value="Genomic_DNA"/>
</dbReference>
<sequence length="88" mass="10781">MLIVEELESNKIIEDSYFSHKEYSLWLFDFIETMLIKVRKNKNLISIFKNLSINRKFYIYLIDMVTFETLMLYRVPFSIFVVIMIFFC</sequence>
<keyword evidence="1" id="KW-0472">Membrane</keyword>
<reference evidence="2" key="1">
    <citation type="submission" date="2021-10" db="EMBL/GenBank/DDBJ databases">
        <authorList>
            <person name="Mesa V."/>
        </authorList>
    </citation>
    <scope>NUCLEOTIDE SEQUENCE</scope>
    <source>
        <strain evidence="2">CC3_PB</strain>
    </source>
</reference>
<dbReference type="AlphaFoldDB" id="A0AA86K1P7"/>
<gene>
    <name evidence="2" type="ORF">CNEO_43890</name>
</gene>
<organism evidence="2 3">
    <name type="scientific">Clostridium neonatale</name>
    <dbReference type="NCBI Taxonomy" id="137838"/>
    <lineage>
        <taxon>Bacteria</taxon>
        <taxon>Bacillati</taxon>
        <taxon>Bacillota</taxon>
        <taxon>Clostridia</taxon>
        <taxon>Eubacteriales</taxon>
        <taxon>Clostridiaceae</taxon>
        <taxon>Clostridium</taxon>
    </lineage>
</organism>
<dbReference type="Proteomes" id="UP000789738">
    <property type="component" value="Unassembled WGS sequence"/>
</dbReference>
<keyword evidence="1" id="KW-0812">Transmembrane</keyword>
<proteinExistence type="predicted"/>
<evidence type="ECO:0000313" key="2">
    <source>
        <dbReference type="EMBL" id="CAG9708927.1"/>
    </source>
</evidence>
<keyword evidence="1" id="KW-1133">Transmembrane helix</keyword>
<feature type="transmembrane region" description="Helical" evidence="1">
    <location>
        <begin position="57"/>
        <end position="87"/>
    </location>
</feature>
<evidence type="ECO:0000256" key="1">
    <source>
        <dbReference type="SAM" id="Phobius"/>
    </source>
</evidence>
<accession>A0AA86K1P7</accession>
<protein>
    <submittedName>
        <fullName evidence="2">Uncharacterized protein</fullName>
    </submittedName>
</protein>